<keyword evidence="3" id="KW-1185">Reference proteome</keyword>
<dbReference type="SUPFAM" id="SSF53850">
    <property type="entry name" value="Periplasmic binding protein-like II"/>
    <property type="match status" value="1"/>
</dbReference>
<dbReference type="InterPro" id="IPR006311">
    <property type="entry name" value="TAT_signal"/>
</dbReference>
<keyword evidence="1" id="KW-0732">Signal</keyword>
<accession>A0ABN2RKJ0</accession>
<feature type="chain" id="PRO_5047121122" evidence="1">
    <location>
        <begin position="32"/>
        <end position="348"/>
    </location>
</feature>
<organism evidence="2 3">
    <name type="scientific">Catenulispora subtropica</name>
    <dbReference type="NCBI Taxonomy" id="450798"/>
    <lineage>
        <taxon>Bacteria</taxon>
        <taxon>Bacillati</taxon>
        <taxon>Actinomycetota</taxon>
        <taxon>Actinomycetes</taxon>
        <taxon>Catenulisporales</taxon>
        <taxon>Catenulisporaceae</taxon>
        <taxon>Catenulispora</taxon>
    </lineage>
</organism>
<proteinExistence type="predicted"/>
<comment type="caution">
    <text evidence="2">The sequence shown here is derived from an EMBL/GenBank/DDBJ whole genome shotgun (WGS) entry which is preliminary data.</text>
</comment>
<dbReference type="RefSeq" id="WP_344657839.1">
    <property type="nucleotide sequence ID" value="NZ_BAAAQM010000016.1"/>
</dbReference>
<dbReference type="PROSITE" id="PS51318">
    <property type="entry name" value="TAT"/>
    <property type="match status" value="1"/>
</dbReference>
<reference evidence="2 3" key="1">
    <citation type="journal article" date="2019" name="Int. J. Syst. Evol. Microbiol.">
        <title>The Global Catalogue of Microorganisms (GCM) 10K type strain sequencing project: providing services to taxonomists for standard genome sequencing and annotation.</title>
        <authorList>
            <consortium name="The Broad Institute Genomics Platform"/>
            <consortium name="The Broad Institute Genome Sequencing Center for Infectious Disease"/>
            <person name="Wu L."/>
            <person name="Ma J."/>
        </authorList>
    </citation>
    <scope>NUCLEOTIDE SEQUENCE [LARGE SCALE GENOMIC DNA]</scope>
    <source>
        <strain evidence="2 3">JCM 16013</strain>
    </source>
</reference>
<dbReference type="Proteomes" id="UP001499854">
    <property type="component" value="Unassembled WGS sequence"/>
</dbReference>
<evidence type="ECO:0000256" key="1">
    <source>
        <dbReference type="SAM" id="SignalP"/>
    </source>
</evidence>
<dbReference type="EMBL" id="BAAAQM010000016">
    <property type="protein sequence ID" value="GAA1970696.1"/>
    <property type="molecule type" value="Genomic_DNA"/>
</dbReference>
<dbReference type="Gene3D" id="3.40.190.10">
    <property type="entry name" value="Periplasmic binding protein-like II"/>
    <property type="match status" value="2"/>
</dbReference>
<feature type="signal peptide" evidence="1">
    <location>
        <begin position="1"/>
        <end position="31"/>
    </location>
</feature>
<evidence type="ECO:0000313" key="2">
    <source>
        <dbReference type="EMBL" id="GAA1970696.1"/>
    </source>
</evidence>
<gene>
    <name evidence="2" type="ORF">GCM10009838_32340</name>
</gene>
<name>A0ABN2RKJ0_9ACTN</name>
<sequence>MRSVTRKLALTSAAAVAGLAAVAATVTPASADPPVGTTPAASDIVSVGSDTIQAFDNGLSTAYNATGPASKYYSWDATPAGNITPKSGASTIARPNGSSQGISALNANTAATVDIARASRGPQTGTTDWFIPFAVDAVGWSAYTGGNAPSALTSAELTGIYNCTYTTWDSLPTHPTASHDTIKVYIPQSGSGTRSFFLGALGITASSEPCWQATTPEENEGTDPVFTGNVDAIFPYSLSHYVGQVYNGKGSGNDNAGSLDALRTLDGVNQIDTVNKVWNSSLSLTYTRNVYHVVRQSDWADATEGPRLKALLDRSTANGWLCKNGGSLIASYGFHALGAACGTRTAGI</sequence>
<evidence type="ECO:0000313" key="3">
    <source>
        <dbReference type="Proteomes" id="UP001499854"/>
    </source>
</evidence>
<protein>
    <submittedName>
        <fullName evidence="2">Substrate-binding domain-containing protein</fullName>
    </submittedName>
</protein>